<protein>
    <recommendedName>
        <fullName evidence="3">Lipoprotein</fullName>
    </recommendedName>
</protein>
<gene>
    <name evidence="1" type="ORF">FM038_006875</name>
</gene>
<evidence type="ECO:0000313" key="1">
    <source>
        <dbReference type="EMBL" id="QPG57192.1"/>
    </source>
</evidence>
<reference evidence="1" key="1">
    <citation type="submission" date="2021-07" db="EMBL/GenBank/DDBJ databases">
        <title>Shewanella sp. YLB-07 whole genome sequence.</title>
        <authorList>
            <person name="Yu L."/>
        </authorList>
    </citation>
    <scope>NUCLEOTIDE SEQUENCE</scope>
    <source>
        <strain evidence="1">YLB-08</strain>
    </source>
</reference>
<dbReference type="Proteomes" id="UP000316416">
    <property type="component" value="Chromosome"/>
</dbReference>
<evidence type="ECO:0000313" key="2">
    <source>
        <dbReference type="Proteomes" id="UP000316416"/>
    </source>
</evidence>
<dbReference type="RefSeq" id="WP_142872558.1">
    <property type="nucleotide sequence ID" value="NZ_CP045503.2"/>
</dbReference>
<dbReference type="EMBL" id="CP045503">
    <property type="protein sequence ID" value="QPG57192.1"/>
    <property type="molecule type" value="Genomic_DNA"/>
</dbReference>
<proteinExistence type="predicted"/>
<evidence type="ECO:0008006" key="3">
    <source>
        <dbReference type="Google" id="ProtNLM"/>
    </source>
</evidence>
<keyword evidence="2" id="KW-1185">Reference proteome</keyword>
<organism evidence="1 2">
    <name type="scientific">Shewanella eurypsychrophilus</name>
    <dbReference type="NCBI Taxonomy" id="2593656"/>
    <lineage>
        <taxon>Bacteria</taxon>
        <taxon>Pseudomonadati</taxon>
        <taxon>Pseudomonadota</taxon>
        <taxon>Gammaproteobacteria</taxon>
        <taxon>Alteromonadales</taxon>
        <taxon>Shewanellaceae</taxon>
        <taxon>Shewanella</taxon>
    </lineage>
</organism>
<sequence length="135" mass="15146">MRFIGSHQIIKNFERVNSPEPSNQTGLLCEEKSKGIHQEIQALLLLFSGMIMFLIAGCTDEKDVTIHEAEIAKVREVQSSEKITTFDQYWQLTDNGIHWLVDSPNQDQLEMSGLQVSAVIEYGLGADGNLVLEKP</sequence>
<accession>A0ABX6V3I0</accession>
<name>A0ABX6V3I0_9GAMM</name>